<dbReference type="RefSeq" id="WP_118243544.1">
    <property type="nucleotide sequence ID" value="NZ_QRJS01000014.1"/>
</dbReference>
<dbReference type="PROSITE" id="PS52050">
    <property type="entry name" value="WYL"/>
    <property type="match status" value="1"/>
</dbReference>
<feature type="domain" description="WYL" evidence="1">
    <location>
        <begin position="122"/>
        <end position="189"/>
    </location>
</feature>
<dbReference type="InterPro" id="IPR051534">
    <property type="entry name" value="CBASS_pafABC_assoc_protein"/>
</dbReference>
<dbReference type="Pfam" id="PF13280">
    <property type="entry name" value="WYL"/>
    <property type="match status" value="1"/>
</dbReference>
<dbReference type="PANTHER" id="PTHR34580">
    <property type="match status" value="1"/>
</dbReference>
<dbReference type="InterPro" id="IPR026881">
    <property type="entry name" value="WYL_dom"/>
</dbReference>
<reference evidence="3 4" key="1">
    <citation type="submission" date="2018-08" db="EMBL/GenBank/DDBJ databases">
        <title>A genome reference for cultivated species of the human gut microbiota.</title>
        <authorList>
            <person name="Zou Y."/>
            <person name="Xue W."/>
            <person name="Luo G."/>
        </authorList>
    </citation>
    <scope>NUCLEOTIDE SEQUENCE [LARGE SCALE GENOMIC DNA]</scope>
    <source>
        <strain evidence="3 4">AM17-44</strain>
    </source>
</reference>
<evidence type="ECO:0000313" key="3">
    <source>
        <dbReference type="EMBL" id="RHH45200.1"/>
    </source>
</evidence>
<evidence type="ECO:0000313" key="4">
    <source>
        <dbReference type="Proteomes" id="UP000284998"/>
    </source>
</evidence>
<dbReference type="Proteomes" id="UP000284998">
    <property type="component" value="Unassembled WGS sequence"/>
</dbReference>
<gene>
    <name evidence="3" type="ORF">DW204_07340</name>
</gene>
<comment type="caution">
    <text evidence="3">The sequence shown here is derived from an EMBL/GenBank/DDBJ whole genome shotgun (WGS) entry which is preliminary data.</text>
</comment>
<sequence length="302" mass="35278">MNNKNTIRRDYLIIRRIMRGDHPSASVLLQYLERNDITITLRTLQRDMADIRSNFDIEVIYDSKKNGYYIDENCSMDMDKLLYFLGLAESSDVILSNIKDRQRLLKYLSISPNPHAKGVENIGILLQAIQQCTVINISHLSYQTREQKAYTVEPYLLKEFEGMWYLFAYCKDMKAFRTFGLDRLRQIQVTDRIFQRIAELEHTAEKFNNVYGLVYEPDNNPNAPIEEVRLKVSPVMMPYIQSLPIHSSQSISGDTITLHLIINPELENKIMSYGEHIEVLSPPSLRNKIKERIMQSLTKYDD</sequence>
<protein>
    <submittedName>
        <fullName evidence="3">WYL domain-containing protein</fullName>
    </submittedName>
</protein>
<evidence type="ECO:0000259" key="2">
    <source>
        <dbReference type="Pfam" id="PF25583"/>
    </source>
</evidence>
<evidence type="ECO:0000259" key="1">
    <source>
        <dbReference type="Pfam" id="PF13280"/>
    </source>
</evidence>
<dbReference type="PANTHER" id="PTHR34580:SF9">
    <property type="entry name" value="SLL5097 PROTEIN"/>
    <property type="match status" value="1"/>
</dbReference>
<proteinExistence type="predicted"/>
<feature type="domain" description="WCX" evidence="2">
    <location>
        <begin position="226"/>
        <end position="293"/>
    </location>
</feature>
<name>A0A414X084_9BACT</name>
<dbReference type="InterPro" id="IPR057727">
    <property type="entry name" value="WCX_dom"/>
</dbReference>
<dbReference type="EMBL" id="QRJS01000014">
    <property type="protein sequence ID" value="RHH45200.1"/>
    <property type="molecule type" value="Genomic_DNA"/>
</dbReference>
<accession>A0A414X084</accession>
<dbReference type="AlphaFoldDB" id="A0A414X084"/>
<dbReference type="Pfam" id="PF25583">
    <property type="entry name" value="WCX"/>
    <property type="match status" value="1"/>
</dbReference>
<organism evidence="3 4">
    <name type="scientific">Phocaeicola plebeius</name>
    <dbReference type="NCBI Taxonomy" id="310297"/>
    <lineage>
        <taxon>Bacteria</taxon>
        <taxon>Pseudomonadati</taxon>
        <taxon>Bacteroidota</taxon>
        <taxon>Bacteroidia</taxon>
        <taxon>Bacteroidales</taxon>
        <taxon>Bacteroidaceae</taxon>
        <taxon>Phocaeicola</taxon>
    </lineage>
</organism>